<accession>A0A7K3NGF1</accession>
<dbReference type="InterPro" id="IPR005079">
    <property type="entry name" value="Peptidase_C45_hydrolase"/>
</dbReference>
<dbReference type="EMBL" id="JAAGRQ010000002">
    <property type="protein sequence ID" value="NDY55266.1"/>
    <property type="molecule type" value="Genomic_DNA"/>
</dbReference>
<dbReference type="RefSeq" id="WP_163300317.1">
    <property type="nucleotide sequence ID" value="NZ_JAAGRQ010000002.1"/>
</dbReference>
<comment type="caution">
    <text evidence="3">The sequence shown here is derived from an EMBL/GenBank/DDBJ whole genome shotgun (WGS) entry which is preliminary data.</text>
</comment>
<reference evidence="3 4" key="1">
    <citation type="submission" date="2020-02" db="EMBL/GenBank/DDBJ databases">
        <title>Comparative genomics of sulfur disproportionating microorganisms.</title>
        <authorList>
            <person name="Ward L.M."/>
            <person name="Bertran E."/>
            <person name="Johnston D.T."/>
        </authorList>
    </citation>
    <scope>NUCLEOTIDE SEQUENCE [LARGE SCALE GENOMIC DNA]</scope>
    <source>
        <strain evidence="3 4">DSM 3696</strain>
    </source>
</reference>
<feature type="transmembrane region" description="Helical" evidence="1">
    <location>
        <begin position="163"/>
        <end position="186"/>
    </location>
</feature>
<keyword evidence="1" id="KW-0812">Transmembrane</keyword>
<dbReference type="GO" id="GO:0016740">
    <property type="term" value="F:transferase activity"/>
    <property type="evidence" value="ECO:0007669"/>
    <property type="project" value="UniProtKB-KW"/>
</dbReference>
<evidence type="ECO:0000313" key="4">
    <source>
        <dbReference type="Proteomes" id="UP000469724"/>
    </source>
</evidence>
<sequence length="366" mass="39136">MSRTLPVIELAGTPFEMGLAHGRAMKEAITDFTASIAAVHQANNGYLKAGHDSLVSFCLRNLGFLEKFSPGLVDEMRGIAEGAGTTFEEILHLNCFLELEDVRAPGLGGRLLPDSLWGCTTINVLAGASANGRPILAQTYDMEKYYGKYLCLLRLRPENGPQALVVSFAGILGLCGVSSAGVGLVINKVAATDARPGVIYPFIVRKALAAERIGDALGAAIFSPRATGINYQLAGSGAAFCAETSATTYALLDIPGAIAHTNHYLSERMRAFETPNWLSHGGSMVRRQVAQGFLDARLGRLTPESVKELSANHVNHPRCICAHGFPGEDERTAFHTVFAVVMDPDAGIIEVCPGNPCENAYHRHTL</sequence>
<dbReference type="Gene3D" id="3.60.60.10">
    <property type="entry name" value="Penicillin V Acylase, Chain A"/>
    <property type="match status" value="1"/>
</dbReference>
<dbReference type="InterPro" id="IPR047794">
    <property type="entry name" value="C45_proenzyme-like"/>
</dbReference>
<organism evidence="3 4">
    <name type="scientific">Desulfolutivibrio sulfodismutans</name>
    <dbReference type="NCBI Taxonomy" id="63561"/>
    <lineage>
        <taxon>Bacteria</taxon>
        <taxon>Pseudomonadati</taxon>
        <taxon>Thermodesulfobacteriota</taxon>
        <taxon>Desulfovibrionia</taxon>
        <taxon>Desulfovibrionales</taxon>
        <taxon>Desulfovibrionaceae</taxon>
        <taxon>Desulfolutivibrio</taxon>
    </lineage>
</organism>
<dbReference type="PANTHER" id="PTHR34180">
    <property type="entry name" value="PEPTIDASE C45"/>
    <property type="match status" value="1"/>
</dbReference>
<dbReference type="Pfam" id="PF03417">
    <property type="entry name" value="AAT"/>
    <property type="match status" value="1"/>
</dbReference>
<name>A0A7K3NGF1_9BACT</name>
<gene>
    <name evidence="3" type="ORF">G3N56_00710</name>
</gene>
<dbReference type="Gene3D" id="1.10.10.2120">
    <property type="match status" value="1"/>
</dbReference>
<keyword evidence="1" id="KW-0472">Membrane</keyword>
<keyword evidence="3" id="KW-0808">Transferase</keyword>
<keyword evidence="1" id="KW-1133">Transmembrane helix</keyword>
<proteinExistence type="predicted"/>
<dbReference type="PANTHER" id="PTHR34180:SF1">
    <property type="entry name" value="BETA-ALANYL-DOPAMINE_CARCININE HYDROLASE"/>
    <property type="match status" value="1"/>
</dbReference>
<dbReference type="Proteomes" id="UP000469724">
    <property type="component" value="Unassembled WGS sequence"/>
</dbReference>
<dbReference type="InterPro" id="IPR047801">
    <property type="entry name" value="Peptidase_C45"/>
</dbReference>
<dbReference type="AlphaFoldDB" id="A0A7K3NGF1"/>
<protein>
    <submittedName>
        <fullName evidence="3">Acyl-CoA--6-aminopenicillanic acid acyl-transferase</fullName>
    </submittedName>
</protein>
<evidence type="ECO:0000256" key="1">
    <source>
        <dbReference type="SAM" id="Phobius"/>
    </source>
</evidence>
<feature type="domain" description="Peptidase C45 hydrolase" evidence="2">
    <location>
        <begin position="133"/>
        <end position="356"/>
    </location>
</feature>
<dbReference type="NCBIfam" id="NF040521">
    <property type="entry name" value="C45_proenzyme"/>
    <property type="match status" value="1"/>
</dbReference>
<evidence type="ECO:0000313" key="3">
    <source>
        <dbReference type="EMBL" id="NDY55266.1"/>
    </source>
</evidence>
<evidence type="ECO:0000259" key="2">
    <source>
        <dbReference type="Pfam" id="PF03417"/>
    </source>
</evidence>
<keyword evidence="4" id="KW-1185">Reference proteome</keyword>